<feature type="domain" description="Chorismate-utilising enzyme C-terminal" evidence="6">
    <location>
        <begin position="98"/>
        <end position="355"/>
    </location>
</feature>
<dbReference type="Gene3D" id="3.60.120.10">
    <property type="entry name" value="Anthranilate synthase"/>
    <property type="match status" value="1"/>
</dbReference>
<reference evidence="7 8" key="1">
    <citation type="submission" date="2013-08" db="EMBL/GenBank/DDBJ databases">
        <authorList>
            <person name="Weinstock G."/>
            <person name="Sodergren E."/>
            <person name="Wylie T."/>
            <person name="Fulton L."/>
            <person name="Fulton R."/>
            <person name="Fronick C."/>
            <person name="O'Laughlin M."/>
            <person name="Godfrey J."/>
            <person name="Miner T."/>
            <person name="Herter B."/>
            <person name="Appelbaum E."/>
            <person name="Cordes M."/>
            <person name="Lek S."/>
            <person name="Wollam A."/>
            <person name="Pepin K.H."/>
            <person name="Palsikar V.B."/>
            <person name="Mitreva M."/>
            <person name="Wilson R.K."/>
        </authorList>
    </citation>
    <scope>NUCLEOTIDE SEQUENCE [LARGE SCALE GENOMIC DNA]</scope>
    <source>
        <strain evidence="7 8">ATCC 15930</strain>
    </source>
</reference>
<evidence type="ECO:0000313" key="8">
    <source>
        <dbReference type="Proteomes" id="UP000027442"/>
    </source>
</evidence>
<dbReference type="Proteomes" id="UP000027442">
    <property type="component" value="Unassembled WGS sequence"/>
</dbReference>
<gene>
    <name evidence="7" type="ORF">HMPREF1991_01636</name>
</gene>
<dbReference type="InterPro" id="IPR004561">
    <property type="entry name" value="IsoChor_synthase"/>
</dbReference>
<dbReference type="EMBL" id="JNGW01000069">
    <property type="protein sequence ID" value="KDR52287.1"/>
    <property type="molecule type" value="Genomic_DNA"/>
</dbReference>
<dbReference type="HOGENOM" id="CLU_006493_8_0_10"/>
<comment type="caution">
    <text evidence="7">The sequence shown here is derived from an EMBL/GenBank/DDBJ whole genome shotgun (WGS) entry which is preliminary data.</text>
</comment>
<keyword evidence="8" id="KW-1185">Reference proteome</keyword>
<sequence>MLAKMTDFALFREPHAKHATRYVQVQGEAQCLPNYGALNHAEGFVFAPFAIDDDCPLLVIAPDKVEQLDVETHVSNIAHNTSIDKLTSISDNQQPVSHSYQDSFRRFHQQLTQGQFAKIVLSRAEEVDLAYAPNAEELFWRACQRYPRLFIALVSTRRAGTWLMATPEVLVQNDTHRWHTMALAGTMRLTHEQQQWPDEMWNNPTPPLEWSAKNKEEQRLVAHYIAQCLTHLADNIEETPPYTQRAGGLVHLRSDFAFTLKHAYGLGDLVQMLHPTPAVCGLPKAEAWRFIIANEPHRRLYYSGFCGPVSANQGTKLYVSLRCMQLSANKACLYAGGGLLKDSTEEQEWEETRAKMETMLGLMCR</sequence>
<comment type="catalytic activity">
    <reaction evidence="1">
        <text>chorismate = isochorismate</text>
        <dbReference type="Rhea" id="RHEA:18985"/>
        <dbReference type="ChEBI" id="CHEBI:29748"/>
        <dbReference type="ChEBI" id="CHEBI:29780"/>
        <dbReference type="EC" id="5.4.4.2"/>
    </reaction>
</comment>
<keyword evidence="4" id="KW-0413">Isomerase</keyword>
<dbReference type="PATRIC" id="fig|1122985.7.peg.1699"/>
<evidence type="ECO:0000256" key="3">
    <source>
        <dbReference type="ARBA" id="ARBA00012824"/>
    </source>
</evidence>
<comment type="similarity">
    <text evidence="2">Belongs to the isochorismate synthase family.</text>
</comment>
<evidence type="ECO:0000256" key="1">
    <source>
        <dbReference type="ARBA" id="ARBA00000799"/>
    </source>
</evidence>
<dbReference type="SUPFAM" id="SSF56322">
    <property type="entry name" value="ADC synthase"/>
    <property type="match status" value="1"/>
</dbReference>
<dbReference type="PANTHER" id="PTHR42839">
    <property type="entry name" value="ISOCHORISMATE SYNTHASE ENTC"/>
    <property type="match status" value="1"/>
</dbReference>
<dbReference type="NCBIfam" id="TIGR00543">
    <property type="entry name" value="isochor_syn"/>
    <property type="match status" value="1"/>
</dbReference>
<dbReference type="eggNOG" id="COG1169">
    <property type="taxonomic scope" value="Bacteria"/>
</dbReference>
<accession>A0A069QHX3</accession>
<evidence type="ECO:0000256" key="5">
    <source>
        <dbReference type="ARBA" id="ARBA00041564"/>
    </source>
</evidence>
<dbReference type="EC" id="5.4.4.2" evidence="3"/>
<evidence type="ECO:0000313" key="7">
    <source>
        <dbReference type="EMBL" id="KDR52287.1"/>
    </source>
</evidence>
<dbReference type="InterPro" id="IPR015890">
    <property type="entry name" value="Chorismate_C"/>
</dbReference>
<protein>
    <recommendedName>
        <fullName evidence="3">isochorismate synthase</fullName>
        <ecNumber evidence="3">5.4.4.2</ecNumber>
    </recommendedName>
    <alternativeName>
        <fullName evidence="5">Isochorismate mutase</fullName>
    </alternativeName>
</protein>
<dbReference type="InterPro" id="IPR005801">
    <property type="entry name" value="ADC_synthase"/>
</dbReference>
<evidence type="ECO:0000259" key="6">
    <source>
        <dbReference type="Pfam" id="PF00425"/>
    </source>
</evidence>
<organism evidence="7 8">
    <name type="scientific">Hoylesella loescheii DSM 19665 = JCM 12249 = ATCC 15930</name>
    <dbReference type="NCBI Taxonomy" id="1122985"/>
    <lineage>
        <taxon>Bacteria</taxon>
        <taxon>Pseudomonadati</taxon>
        <taxon>Bacteroidota</taxon>
        <taxon>Bacteroidia</taxon>
        <taxon>Bacteroidales</taxon>
        <taxon>Prevotellaceae</taxon>
        <taxon>Hoylesella</taxon>
    </lineage>
</organism>
<name>A0A069QHX3_HOYLO</name>
<evidence type="ECO:0000256" key="4">
    <source>
        <dbReference type="ARBA" id="ARBA00023235"/>
    </source>
</evidence>
<dbReference type="GO" id="GO:0008909">
    <property type="term" value="F:isochorismate synthase activity"/>
    <property type="evidence" value="ECO:0007669"/>
    <property type="project" value="UniProtKB-EC"/>
</dbReference>
<dbReference type="Pfam" id="PF00425">
    <property type="entry name" value="Chorismate_bind"/>
    <property type="match status" value="1"/>
</dbReference>
<evidence type="ECO:0000256" key="2">
    <source>
        <dbReference type="ARBA" id="ARBA00005297"/>
    </source>
</evidence>
<proteinExistence type="inferred from homology"/>
<dbReference type="AlphaFoldDB" id="A0A069QHX3"/>
<dbReference type="PANTHER" id="PTHR42839:SF2">
    <property type="entry name" value="ISOCHORISMATE SYNTHASE ENTC"/>
    <property type="match status" value="1"/>
</dbReference>